<comment type="cofactor">
    <cofactor evidence="3">
        <name>a divalent metal cation</name>
        <dbReference type="ChEBI" id="CHEBI:60240"/>
    </cofactor>
</comment>
<dbReference type="GO" id="GO:0008663">
    <property type="term" value="F:2',3'-cyclic-nucleotide 2'-phosphodiesterase activity"/>
    <property type="evidence" value="ECO:0007669"/>
    <property type="project" value="UniProtKB-EC"/>
</dbReference>
<dbReference type="InterPro" id="IPR036907">
    <property type="entry name" value="5'-Nucleotdase_C_sf"/>
</dbReference>
<dbReference type="InterPro" id="IPR004843">
    <property type="entry name" value="Calcineurin-like_PHP"/>
</dbReference>
<dbReference type="InterPro" id="IPR006146">
    <property type="entry name" value="5'-Nucleotdase_CS"/>
</dbReference>
<evidence type="ECO:0000256" key="4">
    <source>
        <dbReference type="ARBA" id="ARBA00004196"/>
    </source>
</evidence>
<dbReference type="Pfam" id="PF00149">
    <property type="entry name" value="Metallophos"/>
    <property type="match status" value="1"/>
</dbReference>
<dbReference type="PROSITE" id="PS51318">
    <property type="entry name" value="TAT"/>
    <property type="match status" value="1"/>
</dbReference>
<comment type="caution">
    <text evidence="14">The sequence shown here is derived from an EMBL/GenBank/DDBJ whole genome shotgun (WGS) entry which is preliminary data.</text>
</comment>
<dbReference type="InterPro" id="IPR041827">
    <property type="entry name" value="CpdB_N"/>
</dbReference>
<organism evidence="14 15">
    <name type="scientific">Lichenibacterium minor</name>
    <dbReference type="NCBI Taxonomy" id="2316528"/>
    <lineage>
        <taxon>Bacteria</taxon>
        <taxon>Pseudomonadati</taxon>
        <taxon>Pseudomonadota</taxon>
        <taxon>Alphaproteobacteria</taxon>
        <taxon>Hyphomicrobiales</taxon>
        <taxon>Lichenihabitantaceae</taxon>
        <taxon>Lichenibacterium</taxon>
    </lineage>
</organism>
<evidence type="ECO:0000256" key="2">
    <source>
        <dbReference type="ARBA" id="ARBA00001730"/>
    </source>
</evidence>
<dbReference type="PRINTS" id="PR01607">
    <property type="entry name" value="APYRASEFAMLY"/>
</dbReference>
<evidence type="ECO:0000256" key="5">
    <source>
        <dbReference type="ARBA" id="ARBA00006654"/>
    </source>
</evidence>
<keyword evidence="8 11" id="KW-0547">Nucleotide-binding</keyword>
<evidence type="ECO:0000256" key="10">
    <source>
        <dbReference type="ARBA" id="ARBA00023268"/>
    </source>
</evidence>
<keyword evidence="15" id="KW-1185">Reference proteome</keyword>
<evidence type="ECO:0000256" key="6">
    <source>
        <dbReference type="ARBA" id="ARBA00022723"/>
    </source>
</evidence>
<dbReference type="PANTHER" id="PTHR11575">
    <property type="entry name" value="5'-NUCLEOTIDASE-RELATED"/>
    <property type="match status" value="1"/>
</dbReference>
<dbReference type="InterPro" id="IPR008334">
    <property type="entry name" value="5'-Nucleotdase_C"/>
</dbReference>
<evidence type="ECO:0000259" key="13">
    <source>
        <dbReference type="Pfam" id="PF02872"/>
    </source>
</evidence>
<reference evidence="14 15" key="1">
    <citation type="submission" date="2018-12" db="EMBL/GenBank/DDBJ databases">
        <authorList>
            <person name="Grouzdev D.S."/>
            <person name="Krutkina M.S."/>
        </authorList>
    </citation>
    <scope>NUCLEOTIDE SEQUENCE [LARGE SCALE GENOMIC DNA]</scope>
    <source>
        <strain evidence="14 15">RmlP026</strain>
    </source>
</reference>
<dbReference type="GO" id="GO:0009166">
    <property type="term" value="P:nucleotide catabolic process"/>
    <property type="evidence" value="ECO:0007669"/>
    <property type="project" value="InterPro"/>
</dbReference>
<dbReference type="Proteomes" id="UP000290759">
    <property type="component" value="Unassembled WGS sequence"/>
</dbReference>
<evidence type="ECO:0000259" key="12">
    <source>
        <dbReference type="Pfam" id="PF00149"/>
    </source>
</evidence>
<evidence type="ECO:0000313" key="15">
    <source>
        <dbReference type="Proteomes" id="UP000290759"/>
    </source>
</evidence>
<dbReference type="AlphaFoldDB" id="A0A4Q2U6Q8"/>
<protein>
    <submittedName>
        <fullName evidence="14">Bifunctional 2',3'-cyclic-nucleotide 2'-phosphodiesterase/3'-nucleotidase</fullName>
    </submittedName>
</protein>
<gene>
    <name evidence="14" type="ORF">D3273_09300</name>
</gene>
<feature type="chain" id="PRO_5021035647" evidence="11">
    <location>
        <begin position="42"/>
        <end position="667"/>
    </location>
</feature>
<dbReference type="OrthoDB" id="9803927at2"/>
<dbReference type="EMBL" id="QYBB01000008">
    <property type="protein sequence ID" value="RYC32333.1"/>
    <property type="molecule type" value="Genomic_DNA"/>
</dbReference>
<evidence type="ECO:0000256" key="11">
    <source>
        <dbReference type="RuleBase" id="RU362119"/>
    </source>
</evidence>
<dbReference type="PANTHER" id="PTHR11575:SF6">
    <property type="entry name" value="2',3'-CYCLIC-NUCLEOTIDE 2'-PHOSPHODIESTERASE_3'-NUCLEOTIDASE"/>
    <property type="match status" value="1"/>
</dbReference>
<dbReference type="PROSITE" id="PS00786">
    <property type="entry name" value="5_NUCLEOTIDASE_2"/>
    <property type="match status" value="1"/>
</dbReference>
<dbReference type="Pfam" id="PF02872">
    <property type="entry name" value="5_nucleotid_C"/>
    <property type="match status" value="1"/>
</dbReference>
<evidence type="ECO:0000256" key="7">
    <source>
        <dbReference type="ARBA" id="ARBA00022729"/>
    </source>
</evidence>
<dbReference type="InterPro" id="IPR029052">
    <property type="entry name" value="Metallo-depent_PP-like"/>
</dbReference>
<dbReference type="NCBIfam" id="NF006938">
    <property type="entry name" value="PRK09420.1"/>
    <property type="match status" value="1"/>
</dbReference>
<comment type="subcellular location">
    <subcellularLocation>
        <location evidence="4">Cell envelope</location>
    </subcellularLocation>
</comment>
<keyword evidence="9 11" id="KW-0378">Hydrolase</keyword>
<dbReference type="Gene3D" id="3.60.21.10">
    <property type="match status" value="1"/>
</dbReference>
<comment type="similarity">
    <text evidence="5 11">Belongs to the 5'-nucleotidase family.</text>
</comment>
<sequence length="667" mass="70787">MRRPPPQDRPAMSLVVPRRAVLRGTAALAGAVALHPFAARAASDQAHLRVLETTDLHVNVFPYDYYADKPNDTFGLTRTASLVDAVRAEAGNTLLIDNGDIIQGSPMGDDVAFAHGLPDGYVHPIIRAMNTMGYSCSTLGNHEFNYGLDFLDRAIAGANFPFVCANLARGALAADPLKDRTYVAPYVILDRTVKDGAGRDLPIRIGLIGFVPPQIMTWDAQHLDGRVATRDIVEAARAWVPRMREAGADLVIALSHSGIAGGGPSDRMENASLYLAGVPGIDAILTGHQHLVFPGPKDFGGIAGVDTARGTLQGVPAVMAGFWGSHMGLIDLALEHGGGRWRVADFTSEVRPIFRRDGKAVVPLVADDAAVAAAAKPDHDATLAYVRTPVGRTSAPLFSYFALVADDPSVQIVSDAQLWYAAPLLAATRWGGLPLLSAAAPFKVGGRNGADYYTDIPAGPIAIRNVADLYLYPNTVTVVAVTGATLREWLERSAGIFRRIVPGVADQPLIDAAFPSYNFDVIDGVTYAIDPTEPSRYDVDGALVAPDAHRIVDLRYGGQPIEEASTFAVVVNNYRAGGGGNFPGVDARAVILAAPDTNRDVIVRFVHGRGTVDPQANGNWRLASVPDTSVTFDAGPGARAHLGDVKGLAIEAVGPAGNGFERFRIRL</sequence>
<evidence type="ECO:0000256" key="1">
    <source>
        <dbReference type="ARBA" id="ARBA00000527"/>
    </source>
</evidence>
<evidence type="ECO:0000256" key="3">
    <source>
        <dbReference type="ARBA" id="ARBA00001968"/>
    </source>
</evidence>
<name>A0A4Q2U6Q8_9HYPH</name>
<keyword evidence="10" id="KW-0511">Multifunctional enzyme</keyword>
<dbReference type="GO" id="GO:0030288">
    <property type="term" value="C:outer membrane-bounded periplasmic space"/>
    <property type="evidence" value="ECO:0007669"/>
    <property type="project" value="TreeGrafter"/>
</dbReference>
<proteinExistence type="inferred from homology"/>
<dbReference type="SUPFAM" id="SSF55816">
    <property type="entry name" value="5'-nucleotidase (syn. UDP-sugar hydrolase), C-terminal domain"/>
    <property type="match status" value="1"/>
</dbReference>
<accession>A0A4Q2U6Q8</accession>
<evidence type="ECO:0000313" key="14">
    <source>
        <dbReference type="EMBL" id="RYC32333.1"/>
    </source>
</evidence>
<reference evidence="14 15" key="2">
    <citation type="submission" date="2019-02" db="EMBL/GenBank/DDBJ databases">
        <title>'Lichenibacterium ramalinii' gen. nov. sp. nov., 'Lichenibacterium minor' gen. nov. sp. nov.</title>
        <authorList>
            <person name="Pankratov T."/>
        </authorList>
    </citation>
    <scope>NUCLEOTIDE SEQUENCE [LARGE SCALE GENOMIC DNA]</scope>
    <source>
        <strain evidence="14 15">RmlP026</strain>
    </source>
</reference>
<dbReference type="GO" id="GO:0046872">
    <property type="term" value="F:metal ion binding"/>
    <property type="evidence" value="ECO:0007669"/>
    <property type="project" value="UniProtKB-KW"/>
</dbReference>
<keyword evidence="6" id="KW-0479">Metal-binding</keyword>
<feature type="signal peptide" evidence="11">
    <location>
        <begin position="1"/>
        <end position="41"/>
    </location>
</feature>
<evidence type="ECO:0000256" key="9">
    <source>
        <dbReference type="ARBA" id="ARBA00022801"/>
    </source>
</evidence>
<dbReference type="SUPFAM" id="SSF56300">
    <property type="entry name" value="Metallo-dependent phosphatases"/>
    <property type="match status" value="1"/>
</dbReference>
<dbReference type="GO" id="GO:0008254">
    <property type="term" value="F:3'-nucleotidase activity"/>
    <property type="evidence" value="ECO:0007669"/>
    <property type="project" value="UniProtKB-EC"/>
</dbReference>
<dbReference type="Gene3D" id="3.90.780.10">
    <property type="entry name" value="5'-Nucleotidase, C-terminal domain"/>
    <property type="match status" value="1"/>
</dbReference>
<feature type="domain" description="5'-Nucleotidase C-terminal" evidence="13">
    <location>
        <begin position="391"/>
        <end position="584"/>
    </location>
</feature>
<dbReference type="CDD" id="cd07410">
    <property type="entry name" value="MPP_CpdB_N"/>
    <property type="match status" value="1"/>
</dbReference>
<dbReference type="InterPro" id="IPR006179">
    <property type="entry name" value="5_nucleotidase/apyrase"/>
</dbReference>
<comment type="catalytic activity">
    <reaction evidence="1">
        <text>a ribonucleoside 3'-phosphate + H2O = a ribonucleoside + phosphate</text>
        <dbReference type="Rhea" id="RHEA:10144"/>
        <dbReference type="ChEBI" id="CHEBI:13197"/>
        <dbReference type="ChEBI" id="CHEBI:15377"/>
        <dbReference type="ChEBI" id="CHEBI:18254"/>
        <dbReference type="ChEBI" id="CHEBI:43474"/>
        <dbReference type="EC" id="3.1.3.6"/>
    </reaction>
</comment>
<keyword evidence="7 11" id="KW-0732">Signal</keyword>
<feature type="domain" description="Calcineurin-like phosphoesterase" evidence="12">
    <location>
        <begin position="48"/>
        <end position="290"/>
    </location>
</feature>
<comment type="catalytic activity">
    <reaction evidence="2">
        <text>a nucleoside 2',3'-cyclic phosphate + H2O = a nucleoside 3'-phosphate + H(+)</text>
        <dbReference type="Rhea" id="RHEA:19621"/>
        <dbReference type="ChEBI" id="CHEBI:15377"/>
        <dbReference type="ChEBI" id="CHEBI:15378"/>
        <dbReference type="ChEBI" id="CHEBI:66949"/>
        <dbReference type="ChEBI" id="CHEBI:66954"/>
        <dbReference type="EC" id="3.1.4.16"/>
    </reaction>
</comment>
<dbReference type="InterPro" id="IPR006311">
    <property type="entry name" value="TAT_signal"/>
</dbReference>
<dbReference type="GO" id="GO:0000166">
    <property type="term" value="F:nucleotide binding"/>
    <property type="evidence" value="ECO:0007669"/>
    <property type="project" value="UniProtKB-KW"/>
</dbReference>
<evidence type="ECO:0000256" key="8">
    <source>
        <dbReference type="ARBA" id="ARBA00022741"/>
    </source>
</evidence>